<evidence type="ECO:0000313" key="2">
    <source>
        <dbReference type="EMBL" id="KAF5830115.1"/>
    </source>
</evidence>
<evidence type="ECO:0000313" key="3">
    <source>
        <dbReference type="Proteomes" id="UP000815325"/>
    </source>
</evidence>
<dbReference type="Proteomes" id="UP000815325">
    <property type="component" value="Unassembled WGS sequence"/>
</dbReference>
<reference evidence="2" key="1">
    <citation type="submission" date="2017-08" db="EMBL/GenBank/DDBJ databases">
        <authorList>
            <person name="Polle J.E."/>
            <person name="Barry K."/>
            <person name="Cushman J."/>
            <person name="Schmutz J."/>
            <person name="Tran D."/>
            <person name="Hathwaick L.T."/>
            <person name="Yim W.C."/>
            <person name="Jenkins J."/>
            <person name="Mckie-Krisberg Z.M."/>
            <person name="Prochnik S."/>
            <person name="Lindquist E."/>
            <person name="Dockter R.B."/>
            <person name="Adam C."/>
            <person name="Molina H."/>
            <person name="Bunkerborg J."/>
            <person name="Jin E."/>
            <person name="Buchheim M."/>
            <person name="Magnuson J."/>
        </authorList>
    </citation>
    <scope>NUCLEOTIDE SEQUENCE</scope>
    <source>
        <strain evidence="2">CCAP 19/18</strain>
    </source>
</reference>
<protein>
    <recommendedName>
        <fullName evidence="4">Secreted protein</fullName>
    </recommendedName>
</protein>
<gene>
    <name evidence="2" type="ORF">DUNSADRAFT_15006</name>
</gene>
<organism evidence="2 3">
    <name type="scientific">Dunaliella salina</name>
    <name type="common">Green alga</name>
    <name type="synonym">Protococcus salinus</name>
    <dbReference type="NCBI Taxonomy" id="3046"/>
    <lineage>
        <taxon>Eukaryota</taxon>
        <taxon>Viridiplantae</taxon>
        <taxon>Chlorophyta</taxon>
        <taxon>core chlorophytes</taxon>
        <taxon>Chlorophyceae</taxon>
        <taxon>CS clade</taxon>
        <taxon>Chlamydomonadales</taxon>
        <taxon>Dunaliellaceae</taxon>
        <taxon>Dunaliella</taxon>
    </lineage>
</organism>
<proteinExistence type="predicted"/>
<evidence type="ECO:0000256" key="1">
    <source>
        <dbReference type="SAM" id="SignalP"/>
    </source>
</evidence>
<name>A0ABQ7G686_DUNSA</name>
<accession>A0ABQ7G686</accession>
<dbReference type="EMBL" id="MU070076">
    <property type="protein sequence ID" value="KAF5830115.1"/>
    <property type="molecule type" value="Genomic_DNA"/>
</dbReference>
<keyword evidence="3" id="KW-1185">Reference proteome</keyword>
<sequence length="87" mass="9963">MAVYYLYLCMLFAVHCFCLWVSCSMQPTRRASSDEAIPLLENTPVWLFIIFTRHVRCVPCSQAVHSSFDLCHSENTCASPVCYFLST</sequence>
<keyword evidence="1" id="KW-0732">Signal</keyword>
<feature type="chain" id="PRO_5045395862" description="Secreted protein" evidence="1">
    <location>
        <begin position="25"/>
        <end position="87"/>
    </location>
</feature>
<comment type="caution">
    <text evidence="2">The sequence shown here is derived from an EMBL/GenBank/DDBJ whole genome shotgun (WGS) entry which is preliminary data.</text>
</comment>
<evidence type="ECO:0008006" key="4">
    <source>
        <dbReference type="Google" id="ProtNLM"/>
    </source>
</evidence>
<feature type="signal peptide" evidence="1">
    <location>
        <begin position="1"/>
        <end position="24"/>
    </location>
</feature>